<proteinExistence type="predicted"/>
<dbReference type="EMBL" id="CM009749">
    <property type="protein sequence ID" value="PUZ77981.1"/>
    <property type="molecule type" value="Genomic_DNA"/>
</dbReference>
<evidence type="ECO:0000313" key="2">
    <source>
        <dbReference type="Proteomes" id="UP000244336"/>
    </source>
</evidence>
<organism evidence="1 2">
    <name type="scientific">Panicum hallii var. hallii</name>
    <dbReference type="NCBI Taxonomy" id="1504633"/>
    <lineage>
        <taxon>Eukaryota</taxon>
        <taxon>Viridiplantae</taxon>
        <taxon>Streptophyta</taxon>
        <taxon>Embryophyta</taxon>
        <taxon>Tracheophyta</taxon>
        <taxon>Spermatophyta</taxon>
        <taxon>Magnoliopsida</taxon>
        <taxon>Liliopsida</taxon>
        <taxon>Poales</taxon>
        <taxon>Poaceae</taxon>
        <taxon>PACMAD clade</taxon>
        <taxon>Panicoideae</taxon>
        <taxon>Panicodae</taxon>
        <taxon>Paniceae</taxon>
        <taxon>Panicinae</taxon>
        <taxon>Panicum</taxon>
        <taxon>Panicum sect. Panicum</taxon>
    </lineage>
</organism>
<dbReference type="AlphaFoldDB" id="A0A2T7FD34"/>
<dbReference type="EMBL" id="CM009749">
    <property type="protein sequence ID" value="PUZ77982.1"/>
    <property type="molecule type" value="Genomic_DNA"/>
</dbReference>
<keyword evidence="2" id="KW-1185">Reference proteome</keyword>
<gene>
    <name evidence="1" type="ORF">GQ55_1G417000</name>
</gene>
<dbReference type="Proteomes" id="UP000244336">
    <property type="component" value="Chromosome 1"/>
</dbReference>
<name>A0A2T7FD34_9POAL</name>
<accession>A0A2T7FD34</accession>
<sequence length="148" mass="16821">MEQIRVGRRGPGADGELGRLRWRRREGWRPSGDSATTGSGVVNSGAATLIWVSENRMVQRRSQIRGSLAVFAELSVRLFHDFFGFQGTMANPFCWESYALNIHSTVWDMLVFISSFSNLHKISSKFYCFRTLVLSKVFLLCHIDIVIC</sequence>
<reference evidence="1 2" key="1">
    <citation type="submission" date="2018-04" db="EMBL/GenBank/DDBJ databases">
        <title>WGS assembly of Panicum hallii var. hallii HAL2.</title>
        <authorList>
            <person name="Lovell J."/>
            <person name="Jenkins J."/>
            <person name="Lowry D."/>
            <person name="Mamidi S."/>
            <person name="Sreedasyam A."/>
            <person name="Weng X."/>
            <person name="Barry K."/>
            <person name="Bonette J."/>
            <person name="Campitelli B."/>
            <person name="Daum C."/>
            <person name="Gordon S."/>
            <person name="Gould B."/>
            <person name="Lipzen A."/>
            <person name="MacQueen A."/>
            <person name="Palacio-Mejia J."/>
            <person name="Plott C."/>
            <person name="Shakirov E."/>
            <person name="Shu S."/>
            <person name="Yoshinaga Y."/>
            <person name="Zane M."/>
            <person name="Rokhsar D."/>
            <person name="Grimwood J."/>
            <person name="Schmutz J."/>
            <person name="Juenger T."/>
        </authorList>
    </citation>
    <scope>NUCLEOTIDE SEQUENCE [LARGE SCALE GENOMIC DNA]</scope>
    <source>
        <strain evidence="2">cv. HAL2</strain>
        <strain evidence="1">HAL2</strain>
    </source>
</reference>
<dbReference type="Gramene" id="PUZ77981">
    <property type="protein sequence ID" value="PUZ77981"/>
    <property type="gene ID" value="GQ55_1G417000"/>
</dbReference>
<evidence type="ECO:0000313" key="1">
    <source>
        <dbReference type="EMBL" id="PUZ77981.1"/>
    </source>
</evidence>
<protein>
    <submittedName>
        <fullName evidence="1">Uncharacterized protein</fullName>
    </submittedName>
</protein>
<dbReference type="Gramene" id="PUZ77982">
    <property type="protein sequence ID" value="PUZ77982"/>
    <property type="gene ID" value="GQ55_1G417000"/>
</dbReference>